<proteinExistence type="predicted"/>
<dbReference type="Proteomes" id="UP000002457">
    <property type="component" value="Chromosome"/>
</dbReference>
<gene>
    <name evidence="1" type="ordered locus">Mpal_0168</name>
</gene>
<dbReference type="AlphaFoldDB" id="B8GIY8"/>
<reference evidence="1 2" key="1">
    <citation type="journal article" date="2015" name="Genome Announc.">
        <title>Complete Genome Sequence of Methanosphaerula palustris E1-9CT, a Hydrogenotrophic Methanogen Isolated from a Minerotrophic Fen Peatland.</title>
        <authorList>
            <person name="Cadillo-Quiroz H."/>
            <person name="Browne P."/>
            <person name="Kyrpides N."/>
            <person name="Woyke T."/>
            <person name="Goodwin L."/>
            <person name="Detter C."/>
            <person name="Yavitt J.B."/>
            <person name="Zinder S.H."/>
        </authorList>
    </citation>
    <scope>NUCLEOTIDE SEQUENCE [LARGE SCALE GENOMIC DNA]</scope>
    <source>
        <strain evidence="2">ATCC BAA-1556 / DSM 19958 / E1-9c</strain>
    </source>
</reference>
<keyword evidence="2" id="KW-1185">Reference proteome</keyword>
<sequence>MNDGNVKTGSSPPWGNVITNFIPSGLYRVFTRMDGYGL</sequence>
<organism evidence="1 2">
    <name type="scientific">Methanosphaerula palustris (strain ATCC BAA-1556 / DSM 19958 / E1-9c)</name>
    <dbReference type="NCBI Taxonomy" id="521011"/>
    <lineage>
        <taxon>Archaea</taxon>
        <taxon>Methanobacteriati</taxon>
        <taxon>Methanobacteriota</taxon>
        <taxon>Stenosarchaea group</taxon>
        <taxon>Methanomicrobia</taxon>
        <taxon>Methanomicrobiales</taxon>
        <taxon>Methanoregulaceae</taxon>
        <taxon>Methanosphaerula</taxon>
    </lineage>
</organism>
<protein>
    <submittedName>
        <fullName evidence="1">Uncharacterized protein</fullName>
    </submittedName>
</protein>
<name>B8GIY8_METPE</name>
<evidence type="ECO:0000313" key="1">
    <source>
        <dbReference type="EMBL" id="ACL15561.1"/>
    </source>
</evidence>
<dbReference type="EMBL" id="CP001338">
    <property type="protein sequence ID" value="ACL15561.1"/>
    <property type="molecule type" value="Genomic_DNA"/>
</dbReference>
<accession>B8GIY8</accession>
<evidence type="ECO:0000313" key="2">
    <source>
        <dbReference type="Proteomes" id="UP000002457"/>
    </source>
</evidence>
<dbReference type="KEGG" id="mpl:Mpal_0168"/>
<dbReference type="HOGENOM" id="CLU_3322994_0_0_2"/>